<dbReference type="AlphaFoldDB" id="X1CWM6"/>
<protein>
    <submittedName>
        <fullName evidence="2">Uncharacterized protein</fullName>
    </submittedName>
</protein>
<comment type="caution">
    <text evidence="2">The sequence shown here is derived from an EMBL/GenBank/DDBJ whole genome shotgun (WGS) entry which is preliminary data.</text>
</comment>
<keyword evidence="1" id="KW-0812">Transmembrane</keyword>
<evidence type="ECO:0000313" key="2">
    <source>
        <dbReference type="EMBL" id="GAG88596.1"/>
    </source>
</evidence>
<organism evidence="2">
    <name type="scientific">marine sediment metagenome</name>
    <dbReference type="NCBI Taxonomy" id="412755"/>
    <lineage>
        <taxon>unclassified sequences</taxon>
        <taxon>metagenomes</taxon>
        <taxon>ecological metagenomes</taxon>
    </lineage>
</organism>
<feature type="transmembrane region" description="Helical" evidence="1">
    <location>
        <begin position="6"/>
        <end position="24"/>
    </location>
</feature>
<feature type="transmembrane region" description="Helical" evidence="1">
    <location>
        <begin position="31"/>
        <end position="49"/>
    </location>
</feature>
<keyword evidence="1" id="KW-1133">Transmembrane helix</keyword>
<accession>X1CWM6</accession>
<name>X1CWM6_9ZZZZ</name>
<proteinExistence type="predicted"/>
<sequence length="84" mass="10040">MLIFLLTIDIVWVGFVYFTSNYSFQKIKFWLYANLIYAIVLPIFIYGNFILNESITWSLLAAFSFIRTVCDYKFSWSFYWPSAS</sequence>
<dbReference type="EMBL" id="BART01013075">
    <property type="protein sequence ID" value="GAG88596.1"/>
    <property type="molecule type" value="Genomic_DNA"/>
</dbReference>
<keyword evidence="1" id="KW-0472">Membrane</keyword>
<evidence type="ECO:0000256" key="1">
    <source>
        <dbReference type="SAM" id="Phobius"/>
    </source>
</evidence>
<gene>
    <name evidence="2" type="ORF">S01H4_26949</name>
</gene>
<reference evidence="2" key="1">
    <citation type="journal article" date="2014" name="Front. Microbiol.">
        <title>High frequency of phylogenetically diverse reductive dehalogenase-homologous genes in deep subseafloor sedimentary metagenomes.</title>
        <authorList>
            <person name="Kawai M."/>
            <person name="Futagami T."/>
            <person name="Toyoda A."/>
            <person name="Takaki Y."/>
            <person name="Nishi S."/>
            <person name="Hori S."/>
            <person name="Arai W."/>
            <person name="Tsubouchi T."/>
            <person name="Morono Y."/>
            <person name="Uchiyama I."/>
            <person name="Ito T."/>
            <person name="Fujiyama A."/>
            <person name="Inagaki F."/>
            <person name="Takami H."/>
        </authorList>
    </citation>
    <scope>NUCLEOTIDE SEQUENCE</scope>
    <source>
        <strain evidence="2">Expedition CK06-06</strain>
    </source>
</reference>